<evidence type="ECO:0000313" key="2">
    <source>
        <dbReference type="Proteomes" id="UP000051298"/>
    </source>
</evidence>
<dbReference type="Proteomes" id="UP000051298">
    <property type="component" value="Unassembled WGS sequence"/>
</dbReference>
<organism evidence="1 2">
    <name type="scientific">Thalassobacter stenotrophicus</name>
    <dbReference type="NCBI Taxonomy" id="266809"/>
    <lineage>
        <taxon>Bacteria</taxon>
        <taxon>Pseudomonadati</taxon>
        <taxon>Pseudomonadota</taxon>
        <taxon>Alphaproteobacteria</taxon>
        <taxon>Rhodobacterales</taxon>
        <taxon>Roseobacteraceae</taxon>
        <taxon>Thalassobacter</taxon>
    </lineage>
</organism>
<reference evidence="1 2" key="1">
    <citation type="submission" date="2015-09" db="EMBL/GenBank/DDBJ databases">
        <authorList>
            <consortium name="Swine Surveillance"/>
        </authorList>
    </citation>
    <scope>NUCLEOTIDE SEQUENCE [LARGE SCALE GENOMIC DNA]</scope>
    <source>
        <strain evidence="1 2">CECT 5294</strain>
    </source>
</reference>
<name>A0A0P1EXM5_9RHOB</name>
<sequence>MLRLKDLLSRLRRSCLMTPEQSDQIARIKFPCC</sequence>
<gene>
    <name evidence="1" type="ORF">THS5294_00949</name>
</gene>
<accession>A0A0P1EXM5</accession>
<proteinExistence type="predicted"/>
<dbReference type="AlphaFoldDB" id="A0A0P1EXM5"/>
<protein>
    <submittedName>
        <fullName evidence="1">Uncharacterized protein</fullName>
    </submittedName>
</protein>
<dbReference type="EMBL" id="CYRX01000011">
    <property type="protein sequence ID" value="CUH59663.1"/>
    <property type="molecule type" value="Genomic_DNA"/>
</dbReference>
<evidence type="ECO:0000313" key="1">
    <source>
        <dbReference type="EMBL" id="CUH59663.1"/>
    </source>
</evidence>